<protein>
    <submittedName>
        <fullName evidence="2">Cation/H+ exchanger 10</fullName>
    </submittedName>
</protein>
<comment type="caution">
    <text evidence="2">The sequence shown here is derived from an EMBL/GenBank/DDBJ whole genome shotgun (WGS) entry which is preliminary data.</text>
</comment>
<gene>
    <name evidence="2" type="ORF">STAS_26060</name>
</gene>
<evidence type="ECO:0000256" key="1">
    <source>
        <dbReference type="SAM" id="MobiDB-lite"/>
    </source>
</evidence>
<sequence length="297" mass="32567">MVSKMETGLVSSPRSRREAGESDHTSRTLCKSSVELREVLGESRSGVSYQSLVGYHTALIAVGLAQVFLVSSPTVEWIPVRSPAKAPGIGLCERTCQLVLCLIVQASDTLSINPMHMTGRTRQLPTCTHSTETGFRSSYGHCYSAMSTTSLGKRRSGKAIQSKEEEFELWAAGVVYGDRSLGQVLIGALEEGDSCPDSLEGPVFCSFAPSTRYWNRPHVLVTFFSEGRSPPAYYTKGRKRGKSRNQTLVLPLQRGMLLLELKLLMPYLSSLLPLAIAFRLNNLKIWHSPSGKLSAPI</sequence>
<reference evidence="3" key="1">
    <citation type="journal article" date="2019" name="Curr. Biol.">
        <title>Genome Sequence of Striga asiatica Provides Insight into the Evolution of Plant Parasitism.</title>
        <authorList>
            <person name="Yoshida S."/>
            <person name="Kim S."/>
            <person name="Wafula E.K."/>
            <person name="Tanskanen J."/>
            <person name="Kim Y.M."/>
            <person name="Honaas L."/>
            <person name="Yang Z."/>
            <person name="Spallek T."/>
            <person name="Conn C.E."/>
            <person name="Ichihashi Y."/>
            <person name="Cheong K."/>
            <person name="Cui S."/>
            <person name="Der J.P."/>
            <person name="Gundlach H."/>
            <person name="Jiao Y."/>
            <person name="Hori C."/>
            <person name="Ishida J.K."/>
            <person name="Kasahara H."/>
            <person name="Kiba T."/>
            <person name="Kim M.S."/>
            <person name="Koo N."/>
            <person name="Laohavisit A."/>
            <person name="Lee Y.H."/>
            <person name="Lumba S."/>
            <person name="McCourt P."/>
            <person name="Mortimer J.C."/>
            <person name="Mutuku J.M."/>
            <person name="Nomura T."/>
            <person name="Sasaki-Sekimoto Y."/>
            <person name="Seto Y."/>
            <person name="Wang Y."/>
            <person name="Wakatake T."/>
            <person name="Sakakibara H."/>
            <person name="Demura T."/>
            <person name="Yamaguchi S."/>
            <person name="Yoneyama K."/>
            <person name="Manabe R.I."/>
            <person name="Nelson D.C."/>
            <person name="Schulman A.H."/>
            <person name="Timko M.P."/>
            <person name="dePamphilis C.W."/>
            <person name="Choi D."/>
            <person name="Shirasu K."/>
        </authorList>
    </citation>
    <scope>NUCLEOTIDE SEQUENCE [LARGE SCALE GENOMIC DNA]</scope>
    <source>
        <strain evidence="3">cv. UVA1</strain>
    </source>
</reference>
<keyword evidence="3" id="KW-1185">Reference proteome</keyword>
<name>A0A5A7QUG0_STRAF</name>
<feature type="compositionally biased region" description="Basic and acidic residues" evidence="1">
    <location>
        <begin position="15"/>
        <end position="26"/>
    </location>
</feature>
<accession>A0A5A7QUG0</accession>
<evidence type="ECO:0000313" key="2">
    <source>
        <dbReference type="EMBL" id="GER48860.1"/>
    </source>
</evidence>
<evidence type="ECO:0000313" key="3">
    <source>
        <dbReference type="Proteomes" id="UP000325081"/>
    </source>
</evidence>
<organism evidence="2 3">
    <name type="scientific">Striga asiatica</name>
    <name type="common">Asiatic witchweed</name>
    <name type="synonym">Buchnera asiatica</name>
    <dbReference type="NCBI Taxonomy" id="4170"/>
    <lineage>
        <taxon>Eukaryota</taxon>
        <taxon>Viridiplantae</taxon>
        <taxon>Streptophyta</taxon>
        <taxon>Embryophyta</taxon>
        <taxon>Tracheophyta</taxon>
        <taxon>Spermatophyta</taxon>
        <taxon>Magnoliopsida</taxon>
        <taxon>eudicotyledons</taxon>
        <taxon>Gunneridae</taxon>
        <taxon>Pentapetalae</taxon>
        <taxon>asterids</taxon>
        <taxon>lamiids</taxon>
        <taxon>Lamiales</taxon>
        <taxon>Orobanchaceae</taxon>
        <taxon>Buchnereae</taxon>
        <taxon>Striga</taxon>
    </lineage>
</organism>
<feature type="region of interest" description="Disordered" evidence="1">
    <location>
        <begin position="1"/>
        <end position="27"/>
    </location>
</feature>
<proteinExistence type="predicted"/>
<dbReference type="AlphaFoldDB" id="A0A5A7QUG0"/>
<dbReference type="EMBL" id="BKCP01008371">
    <property type="protein sequence ID" value="GER48860.1"/>
    <property type="molecule type" value="Genomic_DNA"/>
</dbReference>
<dbReference type="Proteomes" id="UP000325081">
    <property type="component" value="Unassembled WGS sequence"/>
</dbReference>